<dbReference type="PANTHER" id="PTHR38643:SF1">
    <property type="entry name" value="PURINE NUCLEOSIDE PERMEASE C285.05-RELATED"/>
    <property type="match status" value="1"/>
</dbReference>
<accession>A0A8H5CK98</accession>
<keyword evidence="4" id="KW-1185">Reference proteome</keyword>
<feature type="region of interest" description="Disordered" evidence="1">
    <location>
        <begin position="416"/>
        <end position="441"/>
    </location>
</feature>
<evidence type="ECO:0008006" key="5">
    <source>
        <dbReference type="Google" id="ProtNLM"/>
    </source>
</evidence>
<evidence type="ECO:0000313" key="2">
    <source>
        <dbReference type="EMBL" id="KAF5328041.1"/>
    </source>
</evidence>
<gene>
    <name evidence="3" type="ORF">D9758_011119</name>
    <name evidence="2" type="ORF">D9758_017455</name>
</gene>
<protein>
    <recommendedName>
        <fullName evidence="5">Purine nucleoside permease</fullName>
    </recommendedName>
</protein>
<reference evidence="3 4" key="1">
    <citation type="journal article" date="2020" name="ISME J.">
        <title>Uncovering the hidden diversity of litter-decomposition mechanisms in mushroom-forming fungi.</title>
        <authorList>
            <person name="Floudas D."/>
            <person name="Bentzer J."/>
            <person name="Ahren D."/>
            <person name="Johansson T."/>
            <person name="Persson P."/>
            <person name="Tunlid A."/>
        </authorList>
    </citation>
    <scope>NUCLEOTIDE SEQUENCE [LARGE SCALE GENOMIC DNA]</scope>
    <source>
        <strain evidence="3 4">CBS 291.85</strain>
    </source>
</reference>
<dbReference type="Proteomes" id="UP000559256">
    <property type="component" value="Unassembled WGS sequence"/>
</dbReference>
<dbReference type="AlphaFoldDB" id="A0A8H5CK98"/>
<dbReference type="Pfam" id="PF06516">
    <property type="entry name" value="NUP"/>
    <property type="match status" value="1"/>
</dbReference>
<dbReference type="OrthoDB" id="2331083at2759"/>
<dbReference type="GO" id="GO:0003824">
    <property type="term" value="F:catalytic activity"/>
    <property type="evidence" value="ECO:0007669"/>
    <property type="project" value="InterPro"/>
</dbReference>
<feature type="compositionally biased region" description="Basic residues" evidence="1">
    <location>
        <begin position="430"/>
        <end position="441"/>
    </location>
</feature>
<dbReference type="GO" id="GO:0009116">
    <property type="term" value="P:nucleoside metabolic process"/>
    <property type="evidence" value="ECO:0007669"/>
    <property type="project" value="InterPro"/>
</dbReference>
<dbReference type="GO" id="GO:0055085">
    <property type="term" value="P:transmembrane transport"/>
    <property type="evidence" value="ECO:0007669"/>
    <property type="project" value="InterPro"/>
</dbReference>
<comment type="caution">
    <text evidence="3">The sequence shown here is derived from an EMBL/GenBank/DDBJ whole genome shotgun (WGS) entry which is preliminary data.</text>
</comment>
<evidence type="ECO:0000313" key="3">
    <source>
        <dbReference type="EMBL" id="KAF5343038.1"/>
    </source>
</evidence>
<proteinExistence type="predicted"/>
<name>A0A8H5CK98_9AGAR</name>
<evidence type="ECO:0000256" key="1">
    <source>
        <dbReference type="SAM" id="MobiDB-lite"/>
    </source>
</evidence>
<evidence type="ECO:0000313" key="4">
    <source>
        <dbReference type="Proteomes" id="UP000559256"/>
    </source>
</evidence>
<dbReference type="EMBL" id="JAACJM010000370">
    <property type="protein sequence ID" value="KAF5328041.1"/>
    <property type="molecule type" value="Genomic_DNA"/>
</dbReference>
<dbReference type="InterPro" id="IPR035994">
    <property type="entry name" value="Nucleoside_phosphorylase_sf"/>
</dbReference>
<dbReference type="Gene3D" id="3.40.50.1580">
    <property type="entry name" value="Nucleoside phosphorylase domain"/>
    <property type="match status" value="1"/>
</dbReference>
<organism evidence="3 4">
    <name type="scientific">Tetrapyrgos nigripes</name>
    <dbReference type="NCBI Taxonomy" id="182062"/>
    <lineage>
        <taxon>Eukaryota</taxon>
        <taxon>Fungi</taxon>
        <taxon>Dikarya</taxon>
        <taxon>Basidiomycota</taxon>
        <taxon>Agaricomycotina</taxon>
        <taxon>Agaricomycetes</taxon>
        <taxon>Agaricomycetidae</taxon>
        <taxon>Agaricales</taxon>
        <taxon>Marasmiineae</taxon>
        <taxon>Marasmiaceae</taxon>
        <taxon>Tetrapyrgos</taxon>
    </lineage>
</organism>
<sequence>MYKKLIRAFAFSFVPSRLPSRFPVQSRWAMTWFRAAIIAAACSSILLPAAATSQAENVRRGLDLPRSTPASGDKIAPKLFIFSMFDSEGDVWYRNDSAFDLLAQNITVPGFSPLFPDVHCTEDGSVCELITGEGEINAAATISSLVHSSTFDLAQTYFLIAGIAGGSPKLTSTGSVTFARFAVQVALQYEIDAREMPSNFSTGYMPQGARGPDQYPPELYGTEVFELNDDLRQLAFSFAQKAELYDTPEAQAYRNNYVNVSQFAAGASAPSFVLCDTATADTYWIGTMLAEAFENTTSLWTNGTGVYCTTQQEDNATLEVLMRGAISGLIDFSRIVIMRTVSDVDRPYPGQTVVEGLFSDQGGAFELSTENLYRAGVEIVQGILDGWEDQFKDGVKPSNYIGDVFGSLGGEPSFGPGSIFHGDRAPSAKRSLRARKQGRSL</sequence>
<dbReference type="EMBL" id="JAACJM010000150">
    <property type="protein sequence ID" value="KAF5343038.1"/>
    <property type="molecule type" value="Genomic_DNA"/>
</dbReference>
<dbReference type="GO" id="GO:0005783">
    <property type="term" value="C:endoplasmic reticulum"/>
    <property type="evidence" value="ECO:0007669"/>
    <property type="project" value="TreeGrafter"/>
</dbReference>
<dbReference type="PANTHER" id="PTHR38643">
    <property type="entry name" value="PURINE NUCLEOSIDE PERMEASE C285.05-RELATED"/>
    <property type="match status" value="1"/>
</dbReference>
<dbReference type="InterPro" id="IPR009486">
    <property type="entry name" value="Pur_nuclsid_perm"/>
</dbReference>